<dbReference type="PANTHER" id="PTHR13710">
    <property type="entry name" value="DNA HELICASE RECQ FAMILY MEMBER"/>
    <property type="match status" value="1"/>
</dbReference>
<keyword evidence="3" id="KW-0413">Isomerase</keyword>
<dbReference type="GO" id="GO:0003677">
    <property type="term" value="F:DNA binding"/>
    <property type="evidence" value="ECO:0007669"/>
    <property type="project" value="UniProtKB-KW"/>
</dbReference>
<evidence type="ECO:0000256" key="3">
    <source>
        <dbReference type="ARBA" id="ARBA00023235"/>
    </source>
</evidence>
<organism evidence="6">
    <name type="scientific">Anisakis simplex</name>
    <name type="common">Herring worm</name>
    <dbReference type="NCBI Taxonomy" id="6269"/>
    <lineage>
        <taxon>Eukaryota</taxon>
        <taxon>Metazoa</taxon>
        <taxon>Ecdysozoa</taxon>
        <taxon>Nematoda</taxon>
        <taxon>Chromadorea</taxon>
        <taxon>Rhabditida</taxon>
        <taxon>Spirurina</taxon>
        <taxon>Ascaridomorpha</taxon>
        <taxon>Ascaridoidea</taxon>
        <taxon>Anisakidae</taxon>
        <taxon>Anisakis</taxon>
        <taxon>Anisakis simplex complex</taxon>
    </lineage>
</organism>
<feature type="domain" description="Helicase ATP-binding" evidence="5">
    <location>
        <begin position="1"/>
        <end position="101"/>
    </location>
</feature>
<dbReference type="GO" id="GO:0043138">
    <property type="term" value="F:3'-5' DNA helicase activity"/>
    <property type="evidence" value="ECO:0007669"/>
    <property type="project" value="TreeGrafter"/>
</dbReference>
<dbReference type="GO" id="GO:0005737">
    <property type="term" value="C:cytoplasm"/>
    <property type="evidence" value="ECO:0007669"/>
    <property type="project" value="TreeGrafter"/>
</dbReference>
<keyword evidence="4" id="KW-0539">Nucleus</keyword>
<dbReference type="GO" id="GO:0005694">
    <property type="term" value="C:chromosome"/>
    <property type="evidence" value="ECO:0007669"/>
    <property type="project" value="TreeGrafter"/>
</dbReference>
<evidence type="ECO:0000259" key="5">
    <source>
        <dbReference type="PROSITE" id="PS51192"/>
    </source>
</evidence>
<dbReference type="InterPro" id="IPR027417">
    <property type="entry name" value="P-loop_NTPase"/>
</dbReference>
<dbReference type="InterPro" id="IPR011545">
    <property type="entry name" value="DEAD/DEAH_box_helicase_dom"/>
</dbReference>
<dbReference type="SUPFAM" id="SSF52540">
    <property type="entry name" value="P-loop containing nucleoside triphosphate hydrolases"/>
    <property type="match status" value="1"/>
</dbReference>
<keyword evidence="2" id="KW-0238">DNA-binding</keyword>
<evidence type="ECO:0000256" key="4">
    <source>
        <dbReference type="ARBA" id="ARBA00023242"/>
    </source>
</evidence>
<dbReference type="InterPro" id="IPR014001">
    <property type="entry name" value="Helicase_ATP-bd"/>
</dbReference>
<proteinExistence type="inferred from homology"/>
<dbReference type="PANTHER" id="PTHR13710:SF153">
    <property type="entry name" value="RECQ-LIKE DNA HELICASE BLM"/>
    <property type="match status" value="1"/>
</dbReference>
<dbReference type="Pfam" id="PF00270">
    <property type="entry name" value="DEAD"/>
    <property type="match status" value="1"/>
</dbReference>
<evidence type="ECO:0000256" key="1">
    <source>
        <dbReference type="ARBA" id="ARBA00005446"/>
    </source>
</evidence>
<dbReference type="GO" id="GO:0005634">
    <property type="term" value="C:nucleus"/>
    <property type="evidence" value="ECO:0007669"/>
    <property type="project" value="TreeGrafter"/>
</dbReference>
<accession>A0A0M3JID5</accession>
<dbReference type="AlphaFoldDB" id="A0A0M3JID5"/>
<sequence>LNETNPSITLLYVTPEKIAASDKLNNTFVSLHRRGLLTRFVIDEAHCISQWGHDFRPDYTKLHSLRKVYANPRVPIMALTATATPKIATDARDHLSITNSKL</sequence>
<reference evidence="6" key="1">
    <citation type="submission" date="2017-02" db="UniProtKB">
        <authorList>
            <consortium name="WormBaseParasite"/>
        </authorList>
    </citation>
    <scope>IDENTIFICATION</scope>
</reference>
<dbReference type="PROSITE" id="PS51192">
    <property type="entry name" value="HELICASE_ATP_BIND_1"/>
    <property type="match status" value="1"/>
</dbReference>
<dbReference type="GO" id="GO:0005524">
    <property type="term" value="F:ATP binding"/>
    <property type="evidence" value="ECO:0007669"/>
    <property type="project" value="InterPro"/>
</dbReference>
<evidence type="ECO:0000313" key="6">
    <source>
        <dbReference type="WBParaSite" id="ASIM_0000740101-mRNA-1"/>
    </source>
</evidence>
<dbReference type="Gene3D" id="3.40.50.300">
    <property type="entry name" value="P-loop containing nucleotide triphosphate hydrolases"/>
    <property type="match status" value="1"/>
</dbReference>
<dbReference type="GO" id="GO:0000724">
    <property type="term" value="P:double-strand break repair via homologous recombination"/>
    <property type="evidence" value="ECO:0007669"/>
    <property type="project" value="TreeGrafter"/>
</dbReference>
<evidence type="ECO:0000256" key="2">
    <source>
        <dbReference type="ARBA" id="ARBA00023125"/>
    </source>
</evidence>
<dbReference type="GO" id="GO:0009378">
    <property type="term" value="F:four-way junction helicase activity"/>
    <property type="evidence" value="ECO:0007669"/>
    <property type="project" value="TreeGrafter"/>
</dbReference>
<dbReference type="FunFam" id="3.40.50.300:FF:005039">
    <property type="entry name" value="Protein CBG21674"/>
    <property type="match status" value="1"/>
</dbReference>
<name>A0A0M3JID5_ANISI</name>
<protein>
    <submittedName>
        <fullName evidence="6">Helicase ATP-binding domain-containing protein</fullName>
    </submittedName>
</protein>
<dbReference type="WBParaSite" id="ASIM_0000740101-mRNA-1">
    <property type="protein sequence ID" value="ASIM_0000740101-mRNA-1"/>
    <property type="gene ID" value="ASIM_0000740101"/>
</dbReference>
<comment type="similarity">
    <text evidence="1">Belongs to the helicase family. RecQ subfamily.</text>
</comment>